<dbReference type="GeneID" id="39986320"/>
<dbReference type="PIRSF" id="PIRSF000184">
    <property type="entry name" value="GDH_NAD"/>
    <property type="match status" value="1"/>
</dbReference>
<comment type="caution">
    <text evidence="6">The sequence shown here is derived from an EMBL/GenBank/DDBJ whole genome shotgun (WGS) entry which is preliminary data.</text>
</comment>
<protein>
    <recommendedName>
        <fullName evidence="4">NAD-specific glutamate dehydrogenase</fullName>
        <ecNumber evidence="4">1.4.1.2</ecNumber>
    </recommendedName>
</protein>
<dbReference type="Proteomes" id="UP000192257">
    <property type="component" value="Unassembled WGS sequence"/>
</dbReference>
<feature type="domain" description="Glutamate/phenylalanine/leucine/valine/L-tryptophan dehydrogenase C-terminal" evidence="5">
    <location>
        <begin position="607"/>
        <end position="887"/>
    </location>
</feature>
<dbReference type="RefSeq" id="XP_028882236.1">
    <property type="nucleotide sequence ID" value="XM_029026540.1"/>
</dbReference>
<organism evidence="6 7">
    <name type="scientific">Trypanosoma theileri</name>
    <dbReference type="NCBI Taxonomy" id="67003"/>
    <lineage>
        <taxon>Eukaryota</taxon>
        <taxon>Discoba</taxon>
        <taxon>Euglenozoa</taxon>
        <taxon>Kinetoplastea</taxon>
        <taxon>Metakinetoplastina</taxon>
        <taxon>Trypanosomatida</taxon>
        <taxon>Trypanosomatidae</taxon>
        <taxon>Trypanosoma</taxon>
    </lineage>
</organism>
<accession>A0A1X0NVM8</accession>
<dbReference type="OrthoDB" id="184415at2759"/>
<keyword evidence="3 4" id="KW-0520">NAD</keyword>
<dbReference type="AlphaFoldDB" id="A0A1X0NVM8"/>
<sequence length="996" mass="113072">MMRRVGFRVWTSAITVRNSYRHVSSEIDAKSVEQMLMKRGLFDETSVKKAVDRFMHDLSDLSYGRFYEDSEVAAHIHGYLCAKANAALGDPFQYVHESEDSAFYICRKDRESQLKAVRRLARFVSREQTEKKSISMRGYTTDDGNICVYTAKFNPFVNPNPGQGETNISQLASHAFLEERSPEVQERYQGLLSRFRDSVVPVFTVVDGVDGEICFSMAISADRTYYMASLQAMIHEIPGAVVLRSFSETFSNDVHIYTFFTRGATREQLAQRASMVGLLPNRPSNTITRLHEDMVFNVEHTVFTDAAIIFAFYFTPNPTTDDYRHLRALLSKEPNGVNRLNSLRTQLSLEMMSERYIGELIGQYPQFMIDIYEDFRNGSTVESRKVIRERITTQFKEDQRTSHDLEIFNSFLRFNEAIVKHNFFKEDKIALCFRLDPSFIKSLEYPREPHGIFLLAGGQWRGFHVRFTNIARGGVRMIISKKSAYRRNKRTVFQENYNLALTQLLKNKDIPEGGSKGTILVSGRYLNKFDHDLCQRMFLQYVDGLLDVILPGESGIVDNLKQPEILFLGPDENTAGTFPSEGALHSKRRGYSAWKSFTTGKDTSMGGIPHDVYGMTTRSVRTMVRGIYSKLGLDESKMTKFQTGGPDGDLGSNEILQSKEKMLAMSDISASLHDPNGIDREELTRLAHNRLQLRHFDKSKLSPEGFLVLTEDKNVKLPDGNVIPDGAAFRDEFYLTKYSAADVFVPCGGRPRSVTLANVGRFINTPDADGESMLAGKFEALKDLKYKIIVEGANLFISQDARLALERCGVVLIKDASANKGGVTSSSLEVYAGLALSDEEHAKYMCAQSADEAPEFYKNYVRDIISRIESNAQREFDAIWREYETHKGMAKTRIADALSEKNVKVRASILSSDVFKNEDLVRYILVQYTPKTLLDVVPLDVLMQRVPVDYQHAICAMWLASEYVYTTGMDSHEFDFFTFMTTHMERASAMKKELGH</sequence>
<dbReference type="InterPro" id="IPR046346">
    <property type="entry name" value="Aminoacid_DH-like_N_sf"/>
</dbReference>
<dbReference type="Gene3D" id="3.40.50.720">
    <property type="entry name" value="NAD(P)-binding Rossmann-like Domain"/>
    <property type="match status" value="1"/>
</dbReference>
<evidence type="ECO:0000313" key="6">
    <source>
        <dbReference type="EMBL" id="ORC88170.1"/>
    </source>
</evidence>
<keyword evidence="2 4" id="KW-0560">Oxidoreductase</keyword>
<dbReference type="VEuPathDB" id="TriTrypDB:TM35_000182270"/>
<dbReference type="EMBL" id="NBCO01000018">
    <property type="protein sequence ID" value="ORC88170.1"/>
    <property type="molecule type" value="Genomic_DNA"/>
</dbReference>
<evidence type="ECO:0000256" key="4">
    <source>
        <dbReference type="PIRNR" id="PIRNR000184"/>
    </source>
</evidence>
<comment type="similarity">
    <text evidence="1 4">Belongs to the Glu/Leu/Phe/Val dehydrogenases family.</text>
</comment>
<dbReference type="EC" id="1.4.1.2" evidence="4"/>
<gene>
    <name evidence="6" type="ORF">TM35_000182270</name>
</gene>
<evidence type="ECO:0000259" key="5">
    <source>
        <dbReference type="SMART" id="SM00839"/>
    </source>
</evidence>
<name>A0A1X0NVM8_9TRYP</name>
<dbReference type="SMART" id="SM00839">
    <property type="entry name" value="ELFV_dehydrog"/>
    <property type="match status" value="1"/>
</dbReference>
<keyword evidence="7" id="KW-1185">Reference proteome</keyword>
<comment type="function">
    <text evidence="4">NAD(+)-dependent glutamate dehydrogenase which degrades glutamate to ammonia and alpha-ketoglutarate.</text>
</comment>
<dbReference type="SUPFAM" id="SSF53223">
    <property type="entry name" value="Aminoacid dehydrogenase-like, N-terminal domain"/>
    <property type="match status" value="1"/>
</dbReference>
<dbReference type="Pfam" id="PF00208">
    <property type="entry name" value="ELFV_dehydrog"/>
    <property type="match status" value="1"/>
</dbReference>
<dbReference type="GO" id="GO:0004352">
    <property type="term" value="F:glutamate dehydrogenase (NAD+) activity"/>
    <property type="evidence" value="ECO:0007669"/>
    <property type="project" value="UniProtKB-UniRule"/>
</dbReference>
<evidence type="ECO:0000256" key="1">
    <source>
        <dbReference type="ARBA" id="ARBA00006382"/>
    </source>
</evidence>
<evidence type="ECO:0000256" key="3">
    <source>
        <dbReference type="ARBA" id="ARBA00023027"/>
    </source>
</evidence>
<comment type="catalytic activity">
    <reaction evidence="4">
        <text>L-glutamate + NAD(+) + H2O = 2-oxoglutarate + NH4(+) + NADH + H(+)</text>
        <dbReference type="Rhea" id="RHEA:15133"/>
        <dbReference type="ChEBI" id="CHEBI:15377"/>
        <dbReference type="ChEBI" id="CHEBI:15378"/>
        <dbReference type="ChEBI" id="CHEBI:16810"/>
        <dbReference type="ChEBI" id="CHEBI:28938"/>
        <dbReference type="ChEBI" id="CHEBI:29985"/>
        <dbReference type="ChEBI" id="CHEBI:57540"/>
        <dbReference type="ChEBI" id="CHEBI:57945"/>
        <dbReference type="EC" id="1.4.1.2"/>
    </reaction>
</comment>
<proteinExistence type="inferred from homology"/>
<dbReference type="InterPro" id="IPR036291">
    <property type="entry name" value="NAD(P)-bd_dom_sf"/>
</dbReference>
<dbReference type="PANTHER" id="PTHR11606:SF24">
    <property type="entry name" value="NAD-SPECIFIC GLUTAMATE DEHYDROGENASE"/>
    <property type="match status" value="1"/>
</dbReference>
<dbReference type="STRING" id="67003.A0A1X0NVM8"/>
<reference evidence="6 7" key="1">
    <citation type="submission" date="2017-03" db="EMBL/GenBank/DDBJ databases">
        <title>An alternative strategy for trypanosome survival in the mammalian bloodstream revealed through genome and transcriptome analysis of the ubiquitous bovine parasite Trypanosoma (Megatrypanum) theileri.</title>
        <authorList>
            <person name="Kelly S."/>
            <person name="Ivens A."/>
            <person name="Mott A."/>
            <person name="O'Neill E."/>
            <person name="Emms D."/>
            <person name="Macleod O."/>
            <person name="Voorheis P."/>
            <person name="Matthews J."/>
            <person name="Matthews K."/>
            <person name="Carrington M."/>
        </authorList>
    </citation>
    <scope>NUCLEOTIDE SEQUENCE [LARGE SCALE GENOMIC DNA]</scope>
    <source>
        <strain evidence="6">Edinburgh</strain>
    </source>
</reference>
<dbReference type="InterPro" id="IPR016210">
    <property type="entry name" value="NAD-GDH_euk"/>
</dbReference>
<dbReference type="GO" id="GO:0006538">
    <property type="term" value="P:L-glutamate catabolic process"/>
    <property type="evidence" value="ECO:0007669"/>
    <property type="project" value="UniProtKB-UniRule"/>
</dbReference>
<dbReference type="SUPFAM" id="SSF51735">
    <property type="entry name" value="NAD(P)-binding Rossmann-fold domains"/>
    <property type="match status" value="1"/>
</dbReference>
<dbReference type="GO" id="GO:0005739">
    <property type="term" value="C:mitochondrion"/>
    <property type="evidence" value="ECO:0007669"/>
    <property type="project" value="UniProtKB-UniRule"/>
</dbReference>
<dbReference type="InterPro" id="IPR006096">
    <property type="entry name" value="Glu/Leu/Phe/Val/Trp_DH_C"/>
</dbReference>
<dbReference type="PANTHER" id="PTHR11606">
    <property type="entry name" value="GLUTAMATE DEHYDROGENASE"/>
    <property type="match status" value="1"/>
</dbReference>
<evidence type="ECO:0000313" key="7">
    <source>
        <dbReference type="Proteomes" id="UP000192257"/>
    </source>
</evidence>
<evidence type="ECO:0000256" key="2">
    <source>
        <dbReference type="ARBA" id="ARBA00023002"/>
    </source>
</evidence>